<comment type="similarity">
    <text evidence="1">Belongs to the CcmF/CycK/Ccl1/NrfE/CcsA family.</text>
</comment>
<dbReference type="EMBL" id="CP000561">
    <property type="protein sequence ID" value="ABO09369.1"/>
    <property type="molecule type" value="Genomic_DNA"/>
</dbReference>
<keyword evidence="3" id="KW-0472">Membrane</keyword>
<feature type="transmembrane region" description="Helical" evidence="3">
    <location>
        <begin position="78"/>
        <end position="95"/>
    </location>
</feature>
<dbReference type="GO" id="GO:0015232">
    <property type="term" value="F:heme transmembrane transporter activity"/>
    <property type="evidence" value="ECO:0007669"/>
    <property type="project" value="InterPro"/>
</dbReference>
<feature type="transmembrane region" description="Helical" evidence="3">
    <location>
        <begin position="49"/>
        <end position="66"/>
    </location>
</feature>
<accession>A3MXK2</accession>
<dbReference type="KEGG" id="pcl:Pcal_1953"/>
<dbReference type="OrthoDB" id="15291at2157"/>
<feature type="transmembrane region" description="Helical" evidence="3">
    <location>
        <begin position="248"/>
        <end position="274"/>
    </location>
</feature>
<dbReference type="Pfam" id="PF01578">
    <property type="entry name" value="Cytochrom_C_asm"/>
    <property type="match status" value="1"/>
</dbReference>
<feature type="transmembrane region" description="Helical" evidence="3">
    <location>
        <begin position="286"/>
        <end position="310"/>
    </location>
</feature>
<dbReference type="GO" id="GO:0016020">
    <property type="term" value="C:membrane"/>
    <property type="evidence" value="ECO:0007669"/>
    <property type="project" value="InterPro"/>
</dbReference>
<keyword evidence="3" id="KW-1133">Transmembrane helix</keyword>
<feature type="transmembrane region" description="Helical" evidence="3">
    <location>
        <begin position="115"/>
        <end position="132"/>
    </location>
</feature>
<feature type="transmembrane region" description="Helical" evidence="3">
    <location>
        <begin position="317"/>
        <end position="339"/>
    </location>
</feature>
<sequence length="683" mass="71221">MDLLHLAILASALALSPLLRPPAGPVLFIASFLYYLYNFAKAHPTPWEAATAALANPAGIVYLLALPSAALALTNHRLAARLATAAAAAYLLASAPPLEAGPWLDPRFSSPWAPLYYAALFAGYGLMLSGAVHGRGFYAGWVLASAGLLFGAVWSYYTFGWGGYWAWDPAQTAHLAAWLAATAVLHIKRGRLAAVGAALGASAVELGGFSSLRRLEPGFAVPLFALSVAALAAGLWEARRPAADRVAAVVGYSMLALSLYVYAAVVAPAFAASLGAQVEVPAGDEAYIRVGLVLAAGAVAGMSLFGVYAVGPRLGAFLPYAVALALGAALTAAGVRPAWESAPYTNFFLVAISASSLAAVYHLAKGKMDRWAKAVHVLSVALLAAVAVSGPFAYNMSYYKLIAAEPGAVVFTLLPWPYPEKVGVVGVSYSLDAGLVEIPPGLYRVAPFNYSAFVERVGGPFSLAGLNYTVVDVGGVKYVVVWGGGEVVGEWGGFPVARVERNGTVVVFPAPLDLMEALSIDPGLVNHVLKCLGNGSRLVPRGAVYWLRVYVDGAAVEVPVRYDLPGDLRGVGGVVVGVGEVYGVIDVNLAAAPPYKLVGDVWWNKATASYAKSLVDMCNVNAAYTAVSFSAGRDLNLTAFVQYLNADDPLWVVAFRPVPLVPAVWALAAGLVAASIVAGRRGR</sequence>
<dbReference type="PANTHER" id="PTHR43653">
    <property type="entry name" value="CYTOCHROME C ASSEMBLY PROTEIN-RELATED"/>
    <property type="match status" value="1"/>
</dbReference>
<dbReference type="GO" id="GO:0020037">
    <property type="term" value="F:heme binding"/>
    <property type="evidence" value="ECO:0007669"/>
    <property type="project" value="InterPro"/>
</dbReference>
<evidence type="ECO:0000259" key="4">
    <source>
        <dbReference type="Pfam" id="PF01578"/>
    </source>
</evidence>
<dbReference type="InterPro" id="IPR002541">
    <property type="entry name" value="Cyt_c_assembly"/>
</dbReference>
<dbReference type="PANTHER" id="PTHR43653:SF1">
    <property type="entry name" value="CYTOCHROME C-TYPE BIOGENESIS PROTEIN CCMF"/>
    <property type="match status" value="1"/>
</dbReference>
<feature type="transmembrane region" description="Helical" evidence="3">
    <location>
        <begin position="660"/>
        <end position="679"/>
    </location>
</feature>
<keyword evidence="2" id="KW-0201">Cytochrome c-type biogenesis</keyword>
<proteinExistence type="inferred from homology"/>
<dbReference type="GeneID" id="4910151"/>
<feature type="domain" description="Cytochrome c assembly protein" evidence="4">
    <location>
        <begin position="139"/>
        <end position="211"/>
    </location>
</feature>
<dbReference type="GO" id="GO:0017004">
    <property type="term" value="P:cytochrome complex assembly"/>
    <property type="evidence" value="ECO:0007669"/>
    <property type="project" value="UniProtKB-KW"/>
</dbReference>
<evidence type="ECO:0000256" key="3">
    <source>
        <dbReference type="SAM" id="Phobius"/>
    </source>
</evidence>
<organism evidence="5 6">
    <name type="scientific">Pyrobaculum calidifontis (strain DSM 21063 / JCM 11548 / VA1)</name>
    <dbReference type="NCBI Taxonomy" id="410359"/>
    <lineage>
        <taxon>Archaea</taxon>
        <taxon>Thermoproteota</taxon>
        <taxon>Thermoprotei</taxon>
        <taxon>Thermoproteales</taxon>
        <taxon>Thermoproteaceae</taxon>
        <taxon>Pyrobaculum</taxon>
    </lineage>
</organism>
<protein>
    <submittedName>
        <fullName evidence="5">Cytochrome c assembly protein</fullName>
    </submittedName>
</protein>
<feature type="transmembrane region" description="Helical" evidence="3">
    <location>
        <begin position="345"/>
        <end position="363"/>
    </location>
</feature>
<reference evidence="5" key="1">
    <citation type="submission" date="2007-02" db="EMBL/GenBank/DDBJ databases">
        <title>Complete sequence of Pyrobaculum calidifontis JCM 11548.</title>
        <authorList>
            <consortium name="US DOE Joint Genome Institute"/>
            <person name="Copeland A."/>
            <person name="Lucas S."/>
            <person name="Lapidus A."/>
            <person name="Barry K."/>
            <person name="Glavina del Rio T."/>
            <person name="Dalin E."/>
            <person name="Tice H."/>
            <person name="Pitluck S."/>
            <person name="Chain P."/>
            <person name="Malfatti S."/>
            <person name="Shin M."/>
            <person name="Vergez L."/>
            <person name="Schmutz J."/>
            <person name="Larimer F."/>
            <person name="Land M."/>
            <person name="Hauser L."/>
            <person name="Kyrpides N."/>
            <person name="Mikhailova N."/>
            <person name="Cozen A.E."/>
            <person name="Fitz-Gibbon S.T."/>
            <person name="House C.H."/>
            <person name="Saltikov C."/>
            <person name="Lowe T.M."/>
            <person name="Richardson P."/>
        </authorList>
    </citation>
    <scope>NUCLEOTIDE SEQUENCE [LARGE SCALE GENOMIC DNA]</scope>
    <source>
        <strain evidence="5">JCM 11548</strain>
    </source>
</reference>
<dbReference type="eggNOG" id="arCOG00268">
    <property type="taxonomic scope" value="Archaea"/>
</dbReference>
<gene>
    <name evidence="5" type="ordered locus">Pcal_1953</name>
</gene>
<feature type="transmembrane region" description="Helical" evidence="3">
    <location>
        <begin position="218"/>
        <end position="236"/>
    </location>
</feature>
<evidence type="ECO:0000256" key="1">
    <source>
        <dbReference type="ARBA" id="ARBA00009186"/>
    </source>
</evidence>
<keyword evidence="6" id="KW-1185">Reference proteome</keyword>
<dbReference type="HOGENOM" id="CLU_382045_0_0_2"/>
<feature type="transmembrane region" description="Helical" evidence="3">
    <location>
        <begin position="375"/>
        <end position="394"/>
    </location>
</feature>
<dbReference type="RefSeq" id="WP_011850627.1">
    <property type="nucleotide sequence ID" value="NC_009073.1"/>
</dbReference>
<evidence type="ECO:0000313" key="6">
    <source>
        <dbReference type="Proteomes" id="UP000001431"/>
    </source>
</evidence>
<dbReference type="STRING" id="410359.Pcal_1953"/>
<dbReference type="Proteomes" id="UP000001431">
    <property type="component" value="Chromosome"/>
</dbReference>
<dbReference type="InterPro" id="IPR003567">
    <property type="entry name" value="Cyt_c_biogenesis"/>
</dbReference>
<keyword evidence="3" id="KW-0812">Transmembrane</keyword>
<dbReference type="AlphaFoldDB" id="A3MXK2"/>
<evidence type="ECO:0000256" key="2">
    <source>
        <dbReference type="ARBA" id="ARBA00022748"/>
    </source>
</evidence>
<evidence type="ECO:0000313" key="5">
    <source>
        <dbReference type="EMBL" id="ABO09369.1"/>
    </source>
</evidence>
<feature type="transmembrane region" description="Helical" evidence="3">
    <location>
        <begin position="139"/>
        <end position="159"/>
    </location>
</feature>
<name>A3MXK2_PYRCJ</name>